<dbReference type="GO" id="GO:0004674">
    <property type="term" value="F:protein serine/threonine kinase activity"/>
    <property type="evidence" value="ECO:0007669"/>
    <property type="project" value="UniProtKB-KW"/>
</dbReference>
<keyword evidence="3 7" id="KW-0547">Nucleotide-binding</keyword>
<dbReference type="InterPro" id="IPR037138">
    <property type="entry name" value="His_deacetylse_dom_sf"/>
</dbReference>
<organism evidence="10 11">
    <name type="scientific">Heterodera trifolii</name>
    <dbReference type="NCBI Taxonomy" id="157864"/>
    <lineage>
        <taxon>Eukaryota</taxon>
        <taxon>Metazoa</taxon>
        <taxon>Ecdysozoa</taxon>
        <taxon>Nematoda</taxon>
        <taxon>Chromadorea</taxon>
        <taxon>Rhabditida</taxon>
        <taxon>Tylenchina</taxon>
        <taxon>Tylenchomorpha</taxon>
        <taxon>Tylenchoidea</taxon>
        <taxon>Heteroderidae</taxon>
        <taxon>Heteroderinae</taxon>
        <taxon>Heterodera</taxon>
    </lineage>
</organism>
<feature type="compositionally biased region" description="Basic residues" evidence="8">
    <location>
        <begin position="10"/>
        <end position="24"/>
    </location>
</feature>
<gene>
    <name evidence="10" type="ORF">niasHT_009282</name>
</gene>
<dbReference type="EMBL" id="JBICBT010000055">
    <property type="protein sequence ID" value="KAL3124983.1"/>
    <property type="molecule type" value="Genomic_DNA"/>
</dbReference>
<keyword evidence="5 7" id="KW-0067">ATP-binding</keyword>
<evidence type="ECO:0000313" key="10">
    <source>
        <dbReference type="EMBL" id="KAL3124983.1"/>
    </source>
</evidence>
<feature type="compositionally biased region" description="Polar residues" evidence="8">
    <location>
        <begin position="470"/>
        <end position="487"/>
    </location>
</feature>
<dbReference type="GO" id="GO:0141221">
    <property type="term" value="F:histone deacetylase activity, hydrolytic mechanism"/>
    <property type="evidence" value="ECO:0007669"/>
    <property type="project" value="UniProtKB-EC"/>
</dbReference>
<name>A0ABD2MBY7_9BILA</name>
<accession>A0ABD2MBY7</accession>
<keyword evidence="2" id="KW-0808">Transferase</keyword>
<feature type="domain" description="Protein kinase" evidence="9">
    <location>
        <begin position="33"/>
        <end position="286"/>
    </location>
</feature>
<dbReference type="PRINTS" id="PR01270">
    <property type="entry name" value="HDASUPER"/>
</dbReference>
<keyword evidence="1" id="KW-0723">Serine/threonine-protein kinase</keyword>
<keyword evidence="11" id="KW-1185">Reference proteome</keyword>
<dbReference type="SUPFAM" id="SSF56112">
    <property type="entry name" value="Protein kinase-like (PK-like)"/>
    <property type="match status" value="1"/>
</dbReference>
<evidence type="ECO:0000256" key="1">
    <source>
        <dbReference type="ARBA" id="ARBA00022527"/>
    </source>
</evidence>
<dbReference type="PROSITE" id="PS00107">
    <property type="entry name" value="PROTEIN_KINASE_ATP"/>
    <property type="match status" value="1"/>
</dbReference>
<evidence type="ECO:0000313" key="11">
    <source>
        <dbReference type="Proteomes" id="UP001620626"/>
    </source>
</evidence>
<evidence type="ECO:0000256" key="8">
    <source>
        <dbReference type="SAM" id="MobiDB-lite"/>
    </source>
</evidence>
<evidence type="ECO:0000256" key="3">
    <source>
        <dbReference type="ARBA" id="ARBA00022741"/>
    </source>
</evidence>
<dbReference type="InterPro" id="IPR023801">
    <property type="entry name" value="His_deacetylse_dom"/>
</dbReference>
<evidence type="ECO:0000256" key="4">
    <source>
        <dbReference type="ARBA" id="ARBA00022777"/>
    </source>
</evidence>
<evidence type="ECO:0000259" key="9">
    <source>
        <dbReference type="PROSITE" id="PS50011"/>
    </source>
</evidence>
<dbReference type="InterPro" id="IPR011009">
    <property type="entry name" value="Kinase-like_dom_sf"/>
</dbReference>
<feature type="region of interest" description="Disordered" evidence="8">
    <location>
        <begin position="1"/>
        <end position="24"/>
    </location>
</feature>
<proteinExistence type="predicted"/>
<evidence type="ECO:0000256" key="5">
    <source>
        <dbReference type="ARBA" id="ARBA00022840"/>
    </source>
</evidence>
<protein>
    <recommendedName>
        <fullName evidence="9">Protein kinase domain-containing protein</fullName>
    </recommendedName>
</protein>
<dbReference type="InterPro" id="IPR023696">
    <property type="entry name" value="Ureohydrolase_dom_sf"/>
</dbReference>
<feature type="compositionally biased region" description="Low complexity" evidence="8">
    <location>
        <begin position="429"/>
        <end position="444"/>
    </location>
</feature>
<evidence type="ECO:0000256" key="6">
    <source>
        <dbReference type="ARBA" id="ARBA00048287"/>
    </source>
</evidence>
<feature type="compositionally biased region" description="Polar residues" evidence="8">
    <location>
        <begin position="326"/>
        <end position="336"/>
    </location>
</feature>
<dbReference type="PANTHER" id="PTHR24345">
    <property type="entry name" value="SERINE/THREONINE-PROTEIN KINASE PLK"/>
    <property type="match status" value="1"/>
</dbReference>
<sequence>MAGESERDTGRHHHHGHHRHRPSARKVLRHFGYQSAHKLGSGHYSKVYKVVDAQQTRHFAVKVTDLKNVSEVFRTKFVPRELSIWRQLDHPNTVRMHHDFQESDYLFEVLDYAKKGDLVSSINAVVITTLDCENFSTPTWKDTAHLTRLPAGRGCERLRETGKIQRFNTNQPSFLLFQCAVGDMSSTFCGTRNYKAPELLRKRKYDPFKPDVWSLGVVCFVMLTNTMPFSSDVSRRKMVKEQRNSQYQFPHHLVVSLQCRGAIETILTFDPEQRPSIFDVSSLRWFSEDVSERSGSSSDGNANHSVPLAKKHAAGGIAATARNRRTFSGSGQTISQHTRDRLKSMIACKKQKQRLHNSSSTGSTSNIAASVNGTANWAHGATNSELNLMGGGTEAAHGCAIGTTPSHFDQRFLPYPHPVKHSADNSVNNAMAANNNNNGDTNSSPTDFQLRKVNSEPNLKMRIRARLLNKGSSPQQHQQTPNTGGTMAQQQQSLVELCCQVMEGKLQNGFACIRPPGHHAEREQAMGFCFFNNVAIAARYIQQRFATTCARIAIVDWDVHHGNGTQLCKKVMPVGGRQHNFRFGISRIVCALEPYEFYQPEPGTVWETAAQLRRILRQFQAMREPKSETLEHSPLHCPIFTIISFQINSRLGKGFAFRTNFVEGGRVTFPIGKTANCSDIEENPRIGVDKPMTIINEQYSICFPLFWSLYE</sequence>
<dbReference type="SUPFAM" id="SSF52768">
    <property type="entry name" value="Arginase/deacetylase"/>
    <property type="match status" value="1"/>
</dbReference>
<feature type="region of interest" description="Disordered" evidence="8">
    <location>
        <begin position="313"/>
        <end position="340"/>
    </location>
</feature>
<feature type="region of interest" description="Disordered" evidence="8">
    <location>
        <begin position="468"/>
        <end position="487"/>
    </location>
</feature>
<feature type="region of interest" description="Disordered" evidence="8">
    <location>
        <begin position="429"/>
        <end position="455"/>
    </location>
</feature>
<keyword evidence="4" id="KW-0418">Kinase</keyword>
<dbReference type="PANTHER" id="PTHR24345:SF0">
    <property type="entry name" value="CELL CYCLE SERINE_THREONINE-PROTEIN KINASE CDC5_MSD2"/>
    <property type="match status" value="1"/>
</dbReference>
<dbReference type="Pfam" id="PF00850">
    <property type="entry name" value="Hist_deacetyl"/>
    <property type="match status" value="1"/>
</dbReference>
<dbReference type="InterPro" id="IPR000286">
    <property type="entry name" value="HDACs"/>
</dbReference>
<reference evidence="10 11" key="1">
    <citation type="submission" date="2024-10" db="EMBL/GenBank/DDBJ databases">
        <authorList>
            <person name="Kim D."/>
        </authorList>
    </citation>
    <scope>NUCLEOTIDE SEQUENCE [LARGE SCALE GENOMIC DNA]</scope>
    <source>
        <strain evidence="10">BH-2024</strain>
    </source>
</reference>
<evidence type="ECO:0000256" key="7">
    <source>
        <dbReference type="PROSITE-ProRule" id="PRU10141"/>
    </source>
</evidence>
<dbReference type="Proteomes" id="UP001620626">
    <property type="component" value="Unassembled WGS sequence"/>
</dbReference>
<evidence type="ECO:0000256" key="2">
    <source>
        <dbReference type="ARBA" id="ARBA00022679"/>
    </source>
</evidence>
<comment type="catalytic activity">
    <reaction evidence="6">
        <text>N(6)-acetyl-L-lysyl-[histone] + H2O = L-lysyl-[histone] + acetate</text>
        <dbReference type="Rhea" id="RHEA:58196"/>
        <dbReference type="Rhea" id="RHEA-COMP:9845"/>
        <dbReference type="Rhea" id="RHEA-COMP:11338"/>
        <dbReference type="ChEBI" id="CHEBI:15377"/>
        <dbReference type="ChEBI" id="CHEBI:29969"/>
        <dbReference type="ChEBI" id="CHEBI:30089"/>
        <dbReference type="ChEBI" id="CHEBI:61930"/>
        <dbReference type="EC" id="3.5.1.98"/>
    </reaction>
</comment>
<comment type="caution">
    <text evidence="10">The sequence shown here is derived from an EMBL/GenBank/DDBJ whole genome shotgun (WGS) entry which is preliminary data.</text>
</comment>
<dbReference type="Pfam" id="PF00069">
    <property type="entry name" value="Pkinase"/>
    <property type="match status" value="2"/>
</dbReference>
<dbReference type="InterPro" id="IPR000719">
    <property type="entry name" value="Prot_kinase_dom"/>
</dbReference>
<dbReference type="AlphaFoldDB" id="A0ABD2MBY7"/>
<dbReference type="InterPro" id="IPR017441">
    <property type="entry name" value="Protein_kinase_ATP_BS"/>
</dbReference>
<dbReference type="Gene3D" id="3.40.800.20">
    <property type="entry name" value="Histone deacetylase domain"/>
    <property type="match status" value="1"/>
</dbReference>
<feature type="binding site" evidence="7">
    <location>
        <position position="62"/>
    </location>
    <ligand>
        <name>ATP</name>
        <dbReference type="ChEBI" id="CHEBI:30616"/>
    </ligand>
</feature>
<dbReference type="Gene3D" id="3.30.200.20">
    <property type="entry name" value="Phosphorylase Kinase, domain 1"/>
    <property type="match status" value="1"/>
</dbReference>
<dbReference type="GO" id="GO:0005524">
    <property type="term" value="F:ATP binding"/>
    <property type="evidence" value="ECO:0007669"/>
    <property type="project" value="UniProtKB-UniRule"/>
</dbReference>
<dbReference type="Gene3D" id="1.10.510.10">
    <property type="entry name" value="Transferase(Phosphotransferase) domain 1"/>
    <property type="match status" value="1"/>
</dbReference>
<dbReference type="PROSITE" id="PS50011">
    <property type="entry name" value="PROTEIN_KINASE_DOM"/>
    <property type="match status" value="1"/>
</dbReference>